<sequence>MLEATKDQIAQWLKDELASAKADGFVLGLSGGLDSSVCAALLKKNTKIKDISPAGSLRRWKETIGDIDILTTGKDGAKIIKIFTRFP</sequence>
<dbReference type="Gene3D" id="3.40.50.620">
    <property type="entry name" value="HUPs"/>
    <property type="match status" value="1"/>
</dbReference>
<dbReference type="InterPro" id="IPR022310">
    <property type="entry name" value="NAD/GMP_synthase"/>
</dbReference>
<gene>
    <name evidence="2" type="ORF">S01H4_64426</name>
</gene>
<dbReference type="InterPro" id="IPR014729">
    <property type="entry name" value="Rossmann-like_a/b/a_fold"/>
</dbReference>
<dbReference type="SUPFAM" id="SSF81301">
    <property type="entry name" value="Nucleotidyltransferase"/>
    <property type="match status" value="1"/>
</dbReference>
<evidence type="ECO:0000313" key="2">
    <source>
        <dbReference type="EMBL" id="GAH10328.1"/>
    </source>
</evidence>
<feature type="domain" description="NAD/GMP synthase" evidence="1">
    <location>
        <begin position="8"/>
        <end position="44"/>
    </location>
</feature>
<dbReference type="SUPFAM" id="SSF52402">
    <property type="entry name" value="Adenine nucleotide alpha hydrolases-like"/>
    <property type="match status" value="1"/>
</dbReference>
<name>X1ENU3_9ZZZZ</name>
<comment type="caution">
    <text evidence="2">The sequence shown here is derived from an EMBL/GenBank/DDBJ whole genome shotgun (WGS) entry which is preliminary data.</text>
</comment>
<protein>
    <recommendedName>
        <fullName evidence="1">NAD/GMP synthase domain-containing protein</fullName>
    </recommendedName>
</protein>
<reference evidence="2" key="1">
    <citation type="journal article" date="2014" name="Front. Microbiol.">
        <title>High frequency of phylogenetically diverse reductive dehalogenase-homologous genes in deep subseafloor sedimentary metagenomes.</title>
        <authorList>
            <person name="Kawai M."/>
            <person name="Futagami T."/>
            <person name="Toyoda A."/>
            <person name="Takaki Y."/>
            <person name="Nishi S."/>
            <person name="Hori S."/>
            <person name="Arai W."/>
            <person name="Tsubouchi T."/>
            <person name="Morono Y."/>
            <person name="Uchiyama I."/>
            <person name="Ito T."/>
            <person name="Fujiyama A."/>
            <person name="Inagaki F."/>
            <person name="Takami H."/>
        </authorList>
    </citation>
    <scope>NUCLEOTIDE SEQUENCE</scope>
    <source>
        <strain evidence="2">Expedition CK06-06</strain>
    </source>
</reference>
<dbReference type="InterPro" id="IPR043519">
    <property type="entry name" value="NT_sf"/>
</dbReference>
<proteinExistence type="predicted"/>
<dbReference type="Pfam" id="PF02540">
    <property type="entry name" value="NAD_synthase"/>
    <property type="match status" value="1"/>
</dbReference>
<dbReference type="EMBL" id="BART01039065">
    <property type="protein sequence ID" value="GAH10328.1"/>
    <property type="molecule type" value="Genomic_DNA"/>
</dbReference>
<organism evidence="2">
    <name type="scientific">marine sediment metagenome</name>
    <dbReference type="NCBI Taxonomy" id="412755"/>
    <lineage>
        <taxon>unclassified sequences</taxon>
        <taxon>metagenomes</taxon>
        <taxon>ecological metagenomes</taxon>
    </lineage>
</organism>
<feature type="non-terminal residue" evidence="2">
    <location>
        <position position="87"/>
    </location>
</feature>
<dbReference type="GO" id="GO:0006163">
    <property type="term" value="P:purine nucleotide metabolic process"/>
    <property type="evidence" value="ECO:0007669"/>
    <property type="project" value="UniProtKB-ARBA"/>
</dbReference>
<evidence type="ECO:0000259" key="1">
    <source>
        <dbReference type="Pfam" id="PF02540"/>
    </source>
</evidence>
<accession>X1ENU3</accession>
<dbReference type="AlphaFoldDB" id="X1ENU3"/>